<dbReference type="AlphaFoldDB" id="A0A9Q1JX59"/>
<name>A0A9Q1JX59_9CARY</name>
<evidence type="ECO:0000313" key="1">
    <source>
        <dbReference type="EMBL" id="KAJ8432709.1"/>
    </source>
</evidence>
<dbReference type="Proteomes" id="UP001153076">
    <property type="component" value="Unassembled WGS sequence"/>
</dbReference>
<accession>A0A9Q1JX59</accession>
<evidence type="ECO:0000313" key="2">
    <source>
        <dbReference type="Proteomes" id="UP001153076"/>
    </source>
</evidence>
<proteinExistence type="predicted"/>
<comment type="caution">
    <text evidence="1">The sequence shown here is derived from an EMBL/GenBank/DDBJ whole genome shotgun (WGS) entry which is preliminary data.</text>
</comment>
<sequence length="208" mass="24428">MFELDRSLTHTEPPEWRDNLWANRRHCFRIKHMMERDGMYETYDIDPTLAPRYTPESTYPIRGDVTAIRFGGWIDDTYLHVLSTNSSATKFNINFMTLEELDEVVYDIHNRSTNSIAGMMPRVPYHTTQDVLIYIRVIEHPMRCALTTLVHGQCIKISRYYRTYRGGFIGHHTMNNMLSTNIDLGVRDTFNDQKLASVELFEIKRAID</sequence>
<organism evidence="1 2">
    <name type="scientific">Carnegiea gigantea</name>
    <dbReference type="NCBI Taxonomy" id="171969"/>
    <lineage>
        <taxon>Eukaryota</taxon>
        <taxon>Viridiplantae</taxon>
        <taxon>Streptophyta</taxon>
        <taxon>Embryophyta</taxon>
        <taxon>Tracheophyta</taxon>
        <taxon>Spermatophyta</taxon>
        <taxon>Magnoliopsida</taxon>
        <taxon>eudicotyledons</taxon>
        <taxon>Gunneridae</taxon>
        <taxon>Pentapetalae</taxon>
        <taxon>Caryophyllales</taxon>
        <taxon>Cactineae</taxon>
        <taxon>Cactaceae</taxon>
        <taxon>Cactoideae</taxon>
        <taxon>Echinocereeae</taxon>
        <taxon>Carnegiea</taxon>
    </lineage>
</organism>
<dbReference type="EMBL" id="JAKOGI010000589">
    <property type="protein sequence ID" value="KAJ8432709.1"/>
    <property type="molecule type" value="Genomic_DNA"/>
</dbReference>
<reference evidence="1" key="1">
    <citation type="submission" date="2022-04" db="EMBL/GenBank/DDBJ databases">
        <title>Carnegiea gigantea Genome sequencing and assembly v2.</title>
        <authorList>
            <person name="Copetti D."/>
            <person name="Sanderson M.J."/>
            <person name="Burquez A."/>
            <person name="Wojciechowski M.F."/>
        </authorList>
    </citation>
    <scope>NUCLEOTIDE SEQUENCE</scope>
    <source>
        <strain evidence="1">SGP5-SGP5p</strain>
        <tissue evidence="1">Aerial part</tissue>
    </source>
</reference>
<keyword evidence="2" id="KW-1185">Reference proteome</keyword>
<gene>
    <name evidence="1" type="ORF">Cgig2_009767</name>
</gene>
<protein>
    <submittedName>
        <fullName evidence="1">Uncharacterized protein</fullName>
    </submittedName>
</protein>